<dbReference type="CDD" id="cd00130">
    <property type="entry name" value="PAS"/>
    <property type="match status" value="4"/>
</dbReference>
<dbReference type="Gene3D" id="3.30.70.270">
    <property type="match status" value="1"/>
</dbReference>
<accession>A0A1A7C3V8</accession>
<dbReference type="NCBIfam" id="TIGR00229">
    <property type="entry name" value="sensory_box"/>
    <property type="match status" value="4"/>
</dbReference>
<dbReference type="InterPro" id="IPR029787">
    <property type="entry name" value="Nucleotide_cyclase"/>
</dbReference>
<dbReference type="InterPro" id="IPR035965">
    <property type="entry name" value="PAS-like_dom_sf"/>
</dbReference>
<dbReference type="Gene3D" id="3.20.20.450">
    <property type="entry name" value="EAL domain"/>
    <property type="match status" value="1"/>
</dbReference>
<dbReference type="Pfam" id="PF00990">
    <property type="entry name" value="GGDEF"/>
    <property type="match status" value="1"/>
</dbReference>
<dbReference type="PATRIC" id="fig|1747903.4.peg.4279"/>
<dbReference type="PROSITE" id="PS50113">
    <property type="entry name" value="PAC"/>
    <property type="match status" value="4"/>
</dbReference>
<dbReference type="PANTHER" id="PTHR44757">
    <property type="entry name" value="DIGUANYLATE CYCLASE DGCP"/>
    <property type="match status" value="1"/>
</dbReference>
<dbReference type="SUPFAM" id="SSF55785">
    <property type="entry name" value="PYP-like sensor domain (PAS domain)"/>
    <property type="match status" value="4"/>
</dbReference>
<dbReference type="STRING" id="1747903.ASR47_101826"/>
<dbReference type="InterPro" id="IPR000014">
    <property type="entry name" value="PAS"/>
</dbReference>
<organism evidence="5 6">
    <name type="scientific">Janthinobacterium psychrotolerans</name>
    <dbReference type="NCBI Taxonomy" id="1747903"/>
    <lineage>
        <taxon>Bacteria</taxon>
        <taxon>Pseudomonadati</taxon>
        <taxon>Pseudomonadota</taxon>
        <taxon>Betaproteobacteria</taxon>
        <taxon>Burkholderiales</taxon>
        <taxon>Oxalobacteraceae</taxon>
        <taxon>Janthinobacterium</taxon>
    </lineage>
</organism>
<dbReference type="InterPro" id="IPR035919">
    <property type="entry name" value="EAL_sf"/>
</dbReference>
<dbReference type="InterPro" id="IPR000700">
    <property type="entry name" value="PAS-assoc_C"/>
</dbReference>
<feature type="domain" description="PAC" evidence="2">
    <location>
        <begin position="448"/>
        <end position="499"/>
    </location>
</feature>
<dbReference type="FunFam" id="3.30.70.270:FF:000001">
    <property type="entry name" value="Diguanylate cyclase domain protein"/>
    <property type="match status" value="1"/>
</dbReference>
<dbReference type="InterPro" id="IPR043128">
    <property type="entry name" value="Rev_trsase/Diguanyl_cyclase"/>
</dbReference>
<dbReference type="Pfam" id="PF13426">
    <property type="entry name" value="PAS_9"/>
    <property type="match status" value="3"/>
</dbReference>
<dbReference type="CDD" id="cd01949">
    <property type="entry name" value="GGDEF"/>
    <property type="match status" value="1"/>
</dbReference>
<dbReference type="Pfam" id="PF00563">
    <property type="entry name" value="EAL"/>
    <property type="match status" value="1"/>
</dbReference>
<feature type="domain" description="GGDEF" evidence="4">
    <location>
        <begin position="695"/>
        <end position="828"/>
    </location>
</feature>
<feature type="domain" description="PAC" evidence="2">
    <location>
        <begin position="330"/>
        <end position="381"/>
    </location>
</feature>
<dbReference type="InterPro" id="IPR001633">
    <property type="entry name" value="EAL_dom"/>
</dbReference>
<name>A0A1A7C3V8_9BURK</name>
<dbReference type="PANTHER" id="PTHR44757:SF2">
    <property type="entry name" value="BIOFILM ARCHITECTURE MAINTENANCE PROTEIN MBAA"/>
    <property type="match status" value="1"/>
</dbReference>
<dbReference type="OrthoDB" id="9813903at2"/>
<dbReference type="SUPFAM" id="SSF55073">
    <property type="entry name" value="Nucleotide cyclase"/>
    <property type="match status" value="1"/>
</dbReference>
<dbReference type="SUPFAM" id="SSF141868">
    <property type="entry name" value="EAL domain-like"/>
    <property type="match status" value="1"/>
</dbReference>
<sequence>MNRVPTSPDFIAEALQLIALPACACDACGMVVAANDALAGMLGMDVAGRLLADCFSDAYRASSTSMLRAALGAAGRERQWDSCLQGVHAPVAVQVWARPLLPADGAGLAGATLVFADISVQQRDQQALRKSLLEQQAILESAAVGILFSRGGVIEECNIRAAEMFGYARHQLTGLAGVALYRSQQDYEALGREAGPLLSIGRSFSTELELRRFDGSLFWSRVHGRAVDPLNTQDGTVWIVEDISDHRRDEDQLRRALVEQQAILDNASVGILFSRSRQVLRCNPRFAEMFGYAQQDMTGMPSAELFPSPEAHAAFGALAAPLLGQGLPYEQEETQFRRRDGSLFWCRIRAKAVHHEHSEQGTIWILEDVSASRQTQMEVAAIMTNASVSILFTKNRLITRYNLGFADMFGYRGDEALGMPGRALYSSQDAYEMLGAAAFPFLSVGKPFQTEVEMRRKDGSTLWGQLIAYVVNPADAAAGTIWIIEDRTEAKRAEESLRNALLENQAILDSAVLGISVIEHGHNLHANSKMEELFGYGPGQVDGLSVQALYPDLASWKAARCETARDFAAGRVHMSEYQLVRKDGSRFWARLSGRPFDLAHAHGRSVWLVDDVTARREAAEAVLRARDELELRVRERTAELAGANALLQGEIAERRQAEARVHHMAYHDSLTGLPNRALLADRLERAMLAAQRSARKLAVMFIDLDRFKNINDTLGHMMGDILLKEVAARLCRAVRASDTVARLGGDEFVVLLPGIRGAEEAATVAAKIIESLTPAFPLEGHVLHITPSIGICLYPEDGADVDALMRHADAAMYHAKASGRNNYQFFTQKMNQAAAIHFDLESSLRTALAQDQFELYYQPVIDIATRTVHGMEVLLRWRRPGHGLVMPDRFIPILEENGMIVPVGAWVMRQACEQSMEWLRQGLQPVPLAVNLSPRQFMHAGLVAAIRAVLEDSGIAPGLLEFEITETALMQQGEQTLEILRQINAMGLRLSIDDFGTGYSSLAYLKRFPVKKVKIDRAFIKDLETSAEDRAIVSAIIALAGSLQLSTVAEGVETEQQFALLQSKGCRYAQGYLFSAPMPASNARMLLARRGD</sequence>
<evidence type="ECO:0000313" key="6">
    <source>
        <dbReference type="Proteomes" id="UP000092713"/>
    </source>
</evidence>
<dbReference type="SMART" id="SM00267">
    <property type="entry name" value="GGDEF"/>
    <property type="match status" value="1"/>
</dbReference>
<feature type="domain" description="PAC" evidence="2">
    <location>
        <begin position="204"/>
        <end position="255"/>
    </location>
</feature>
<comment type="caution">
    <text evidence="5">The sequence shown here is derived from an EMBL/GenBank/DDBJ whole genome shotgun (WGS) entry which is preliminary data.</text>
</comment>
<dbReference type="FunFam" id="3.20.20.450:FF:000001">
    <property type="entry name" value="Cyclic di-GMP phosphodiesterase yahA"/>
    <property type="match status" value="1"/>
</dbReference>
<dbReference type="AlphaFoldDB" id="A0A1A7C3V8"/>
<dbReference type="InterPro" id="IPR000160">
    <property type="entry name" value="GGDEF_dom"/>
</dbReference>
<dbReference type="Proteomes" id="UP000092713">
    <property type="component" value="Unassembled WGS sequence"/>
</dbReference>
<dbReference type="SMART" id="SM00052">
    <property type="entry name" value="EAL"/>
    <property type="match status" value="1"/>
</dbReference>
<gene>
    <name evidence="5" type="ORF">ASR47_101826</name>
</gene>
<proteinExistence type="predicted"/>
<feature type="domain" description="EAL" evidence="3">
    <location>
        <begin position="837"/>
        <end position="1091"/>
    </location>
</feature>
<dbReference type="GO" id="GO:0071732">
    <property type="term" value="P:cellular response to nitric oxide"/>
    <property type="evidence" value="ECO:0007669"/>
    <property type="project" value="UniProtKB-ARBA"/>
</dbReference>
<evidence type="ECO:0000313" key="5">
    <source>
        <dbReference type="EMBL" id="OBV40636.1"/>
    </source>
</evidence>
<dbReference type="Gene3D" id="3.30.450.20">
    <property type="entry name" value="PAS domain"/>
    <property type="match status" value="5"/>
</dbReference>
<evidence type="ECO:0000259" key="4">
    <source>
        <dbReference type="PROSITE" id="PS50887"/>
    </source>
</evidence>
<dbReference type="InterPro" id="IPR052155">
    <property type="entry name" value="Biofilm_reg_signaling"/>
</dbReference>
<evidence type="ECO:0000256" key="1">
    <source>
        <dbReference type="ARBA" id="ARBA00051114"/>
    </source>
</evidence>
<keyword evidence="6" id="KW-1185">Reference proteome</keyword>
<dbReference type="InterPro" id="IPR013767">
    <property type="entry name" value="PAS_fold"/>
</dbReference>
<dbReference type="GO" id="GO:0071111">
    <property type="term" value="F:cyclic-guanylate-specific phosphodiesterase activity"/>
    <property type="evidence" value="ECO:0007669"/>
    <property type="project" value="UniProtKB-EC"/>
</dbReference>
<evidence type="ECO:0000259" key="3">
    <source>
        <dbReference type="PROSITE" id="PS50883"/>
    </source>
</evidence>
<dbReference type="EMBL" id="LOCQ01000045">
    <property type="protein sequence ID" value="OBV40636.1"/>
    <property type="molecule type" value="Genomic_DNA"/>
</dbReference>
<dbReference type="InterPro" id="IPR001610">
    <property type="entry name" value="PAC"/>
</dbReference>
<reference evidence="5 6" key="1">
    <citation type="submission" date="2016-04" db="EMBL/GenBank/DDBJ databases">
        <title>Draft genome sequence of Janthinobacterium psychrotolerans sp. nov., isolated from freshwater sediments in Denmark.</title>
        <authorList>
            <person name="Gong X."/>
            <person name="Skrivergaard S."/>
            <person name="Korsgaard B.S."/>
            <person name="Schreiber L."/>
            <person name="Marshall I.P."/>
            <person name="Finster K."/>
            <person name="Schramm A."/>
        </authorList>
    </citation>
    <scope>NUCLEOTIDE SEQUENCE [LARGE SCALE GENOMIC DNA]</scope>
    <source>
        <strain evidence="5 6">S3-2</strain>
    </source>
</reference>
<dbReference type="SMART" id="SM00086">
    <property type="entry name" value="PAC"/>
    <property type="match status" value="4"/>
</dbReference>
<dbReference type="RefSeq" id="WP_065306776.1">
    <property type="nucleotide sequence ID" value="NZ_LOCQ01000045.1"/>
</dbReference>
<dbReference type="CDD" id="cd01948">
    <property type="entry name" value="EAL"/>
    <property type="match status" value="1"/>
</dbReference>
<evidence type="ECO:0000259" key="2">
    <source>
        <dbReference type="PROSITE" id="PS50113"/>
    </source>
</evidence>
<dbReference type="SMART" id="SM00091">
    <property type="entry name" value="PAS"/>
    <property type="match status" value="5"/>
</dbReference>
<protein>
    <submittedName>
        <fullName evidence="5">PAS domain S-box-containing protein/diguanylate cyclase (GGDEF) domain-containing protein</fullName>
    </submittedName>
</protein>
<feature type="domain" description="PAC" evidence="2">
    <location>
        <begin position="573"/>
        <end position="624"/>
    </location>
</feature>
<dbReference type="NCBIfam" id="TIGR00254">
    <property type="entry name" value="GGDEF"/>
    <property type="match status" value="1"/>
</dbReference>
<dbReference type="PROSITE" id="PS50887">
    <property type="entry name" value="GGDEF"/>
    <property type="match status" value="1"/>
</dbReference>
<comment type="catalytic activity">
    <reaction evidence="1">
        <text>3',3'-c-di-GMP + H2O = 5'-phosphoguanylyl(3'-&gt;5')guanosine + H(+)</text>
        <dbReference type="Rhea" id="RHEA:24902"/>
        <dbReference type="ChEBI" id="CHEBI:15377"/>
        <dbReference type="ChEBI" id="CHEBI:15378"/>
        <dbReference type="ChEBI" id="CHEBI:58754"/>
        <dbReference type="ChEBI" id="CHEBI:58805"/>
        <dbReference type="EC" id="3.1.4.52"/>
    </reaction>
    <physiologicalReaction direction="left-to-right" evidence="1">
        <dbReference type="Rhea" id="RHEA:24903"/>
    </physiologicalReaction>
</comment>
<dbReference type="Pfam" id="PF00989">
    <property type="entry name" value="PAS"/>
    <property type="match status" value="1"/>
</dbReference>
<dbReference type="PROSITE" id="PS50883">
    <property type="entry name" value="EAL"/>
    <property type="match status" value="1"/>
</dbReference>